<dbReference type="GO" id="GO:0015889">
    <property type="term" value="P:cobalamin transport"/>
    <property type="evidence" value="ECO:0007669"/>
    <property type="project" value="TreeGrafter"/>
</dbReference>
<evidence type="ECO:0000256" key="2">
    <source>
        <dbReference type="ARBA" id="ARBA00022448"/>
    </source>
</evidence>
<evidence type="ECO:0000256" key="9">
    <source>
        <dbReference type="ARBA" id="ARBA00023237"/>
    </source>
</evidence>
<gene>
    <name evidence="15" type="ORF">FHS24_000455</name>
</gene>
<evidence type="ECO:0000256" key="6">
    <source>
        <dbReference type="ARBA" id="ARBA00023065"/>
    </source>
</evidence>
<accession>A0A839TD22</accession>
<protein>
    <submittedName>
        <fullName evidence="15">Vitamin B12 transporter</fullName>
    </submittedName>
</protein>
<keyword evidence="2 10" id="KW-0813">Transport</keyword>
<dbReference type="PROSITE" id="PS52016">
    <property type="entry name" value="TONB_DEPENDENT_REC_3"/>
    <property type="match status" value="1"/>
</dbReference>
<dbReference type="InterPro" id="IPR039426">
    <property type="entry name" value="TonB-dep_rcpt-like"/>
</dbReference>
<dbReference type="AlphaFoldDB" id="A0A839TD22"/>
<organism evidence="15 16">
    <name type="scientific">Psychrobacter luti</name>
    <dbReference type="NCBI Taxonomy" id="198481"/>
    <lineage>
        <taxon>Bacteria</taxon>
        <taxon>Pseudomonadati</taxon>
        <taxon>Pseudomonadota</taxon>
        <taxon>Gammaproteobacteria</taxon>
        <taxon>Moraxellales</taxon>
        <taxon>Moraxellaceae</taxon>
        <taxon>Psychrobacter</taxon>
    </lineage>
</organism>
<comment type="subcellular location">
    <subcellularLocation>
        <location evidence="1 10">Cell outer membrane</location>
        <topology evidence="1 10">Multi-pass membrane protein</topology>
    </subcellularLocation>
</comment>
<evidence type="ECO:0000256" key="10">
    <source>
        <dbReference type="PROSITE-ProRule" id="PRU01360"/>
    </source>
</evidence>
<dbReference type="SUPFAM" id="SSF56935">
    <property type="entry name" value="Porins"/>
    <property type="match status" value="1"/>
</dbReference>
<evidence type="ECO:0000256" key="12">
    <source>
        <dbReference type="SAM" id="SignalP"/>
    </source>
</evidence>
<keyword evidence="9 10" id="KW-0998">Cell outer membrane</keyword>
<dbReference type="PANTHER" id="PTHR30069:SF53">
    <property type="entry name" value="COLICIN I RECEPTOR-RELATED"/>
    <property type="match status" value="1"/>
</dbReference>
<dbReference type="InterPro" id="IPR036942">
    <property type="entry name" value="Beta-barrel_TonB_sf"/>
</dbReference>
<evidence type="ECO:0000256" key="11">
    <source>
        <dbReference type="RuleBase" id="RU003357"/>
    </source>
</evidence>
<evidence type="ECO:0000256" key="5">
    <source>
        <dbReference type="ARBA" id="ARBA00022729"/>
    </source>
</evidence>
<dbReference type="GO" id="GO:0009279">
    <property type="term" value="C:cell outer membrane"/>
    <property type="evidence" value="ECO:0007669"/>
    <property type="project" value="UniProtKB-SubCell"/>
</dbReference>
<keyword evidence="8 10" id="KW-0472">Membrane</keyword>
<comment type="similarity">
    <text evidence="10 11">Belongs to the TonB-dependent receptor family.</text>
</comment>
<keyword evidence="6" id="KW-0406">Ion transport</keyword>
<dbReference type="Pfam" id="PF00593">
    <property type="entry name" value="TonB_dep_Rec_b-barrel"/>
    <property type="match status" value="1"/>
</dbReference>
<feature type="domain" description="TonB-dependent receptor plug" evidence="14">
    <location>
        <begin position="63"/>
        <end position="168"/>
    </location>
</feature>
<proteinExistence type="inferred from homology"/>
<dbReference type="Pfam" id="PF07715">
    <property type="entry name" value="Plug"/>
    <property type="match status" value="1"/>
</dbReference>
<dbReference type="Gene3D" id="2.40.170.20">
    <property type="entry name" value="TonB-dependent receptor, beta-barrel domain"/>
    <property type="match status" value="1"/>
</dbReference>
<evidence type="ECO:0000256" key="4">
    <source>
        <dbReference type="ARBA" id="ARBA00022692"/>
    </source>
</evidence>
<keyword evidence="4 10" id="KW-0812">Transmembrane</keyword>
<name>A0A839TD22_9GAMM</name>
<feature type="signal peptide" evidence="12">
    <location>
        <begin position="1"/>
        <end position="29"/>
    </location>
</feature>
<feature type="chain" id="PRO_5032778645" evidence="12">
    <location>
        <begin position="30"/>
        <end position="646"/>
    </location>
</feature>
<dbReference type="Gene3D" id="2.170.130.10">
    <property type="entry name" value="TonB-dependent receptor, plug domain"/>
    <property type="match status" value="1"/>
</dbReference>
<dbReference type="InterPro" id="IPR037066">
    <property type="entry name" value="Plug_dom_sf"/>
</dbReference>
<dbReference type="InterPro" id="IPR012910">
    <property type="entry name" value="Plug_dom"/>
</dbReference>
<dbReference type="GO" id="GO:0006811">
    <property type="term" value="P:monoatomic ion transport"/>
    <property type="evidence" value="ECO:0007669"/>
    <property type="project" value="UniProtKB-KW"/>
</dbReference>
<evidence type="ECO:0000313" key="15">
    <source>
        <dbReference type="EMBL" id="MBB3105964.1"/>
    </source>
</evidence>
<keyword evidence="3 10" id="KW-1134">Transmembrane beta strand</keyword>
<dbReference type="PANTHER" id="PTHR30069">
    <property type="entry name" value="TONB-DEPENDENT OUTER MEMBRANE RECEPTOR"/>
    <property type="match status" value="1"/>
</dbReference>
<evidence type="ECO:0000256" key="7">
    <source>
        <dbReference type="ARBA" id="ARBA00023077"/>
    </source>
</evidence>
<keyword evidence="7 11" id="KW-0798">TonB box</keyword>
<dbReference type="RefSeq" id="WP_183618367.1">
    <property type="nucleotide sequence ID" value="NZ_CAJHAH010000002.1"/>
</dbReference>
<dbReference type="InterPro" id="IPR000531">
    <property type="entry name" value="Beta-barrel_TonB"/>
</dbReference>
<dbReference type="CDD" id="cd01347">
    <property type="entry name" value="ligand_gated_channel"/>
    <property type="match status" value="1"/>
</dbReference>
<evidence type="ECO:0000256" key="8">
    <source>
        <dbReference type="ARBA" id="ARBA00023136"/>
    </source>
</evidence>
<feature type="domain" description="TonB-dependent receptor-like beta-barrel" evidence="13">
    <location>
        <begin position="195"/>
        <end position="615"/>
    </location>
</feature>
<evidence type="ECO:0000256" key="3">
    <source>
        <dbReference type="ARBA" id="ARBA00022452"/>
    </source>
</evidence>
<dbReference type="EMBL" id="JACHXL010000001">
    <property type="protein sequence ID" value="MBB3105964.1"/>
    <property type="molecule type" value="Genomic_DNA"/>
</dbReference>
<keyword evidence="5 12" id="KW-0732">Signal</keyword>
<sequence>MSLSRSSSTTYLRLCILSALGVFAMSATAATTDSSTIDDNALPQVELDKIVVTATRTPTKTSNVIAQTRVIDKEELQRYQGQTVTDVLKNQPGINITQSGGMGTASNFYMRGFDSKQVLVIIDGIRYSSISLGTPQLNLLSADQIERIEILYGASGSSIYGSDAMGGVIQIFTKGNSVEKSNVSTTVGYGSNDHYQVGVTGQLKNDTSSLSLGVSRNETDGFNAIANANSYDYNVDDDGFKSTNASLGLQHRLSNSLSAGLSALYSDSTTDIDSAGNAFPNAYSDQKNGSANAYLQYKTPLTVSKLSYGQSIDKSTSYDANSINYQEGSQFDTTQEQARLETSINAQPGTVIVGAEWLSQKLDASDVLVYPPYPDTTPPVQTAYDPDDRTVKSAFVGYQLSESYYDLQANYRVDDNSQYGNESTYNLGAAIHPMAGMRIGANYATGFRAPTFNDLYWPGFSNPNLKPERTENTEVFVEYANDMQTSRLTGFHTDAEDLIASGTNISEAKIKGLSLTSDWNMNAFIFGLGYDYLDAKDKTANSASYDQQLAYRPKNSGMVYIGYQQPTFDVRLEAKHTDDRFTAENNKLDSYTLLNLSGSAYITPKLRANLRVDNITDEEYTLASQFGNEYATEGTSYFTSLTYNWF</sequence>
<keyword evidence="16" id="KW-1185">Reference proteome</keyword>
<evidence type="ECO:0000259" key="14">
    <source>
        <dbReference type="Pfam" id="PF07715"/>
    </source>
</evidence>
<reference evidence="15 16" key="1">
    <citation type="submission" date="2020-08" db="EMBL/GenBank/DDBJ databases">
        <title>Genomic Encyclopedia of Type Strains, Phase III (KMG-III): the genomes of soil and plant-associated and newly described type strains.</title>
        <authorList>
            <person name="Whitman W."/>
        </authorList>
    </citation>
    <scope>NUCLEOTIDE SEQUENCE [LARGE SCALE GENOMIC DNA]</scope>
    <source>
        <strain evidence="15 16">CECT 5885</strain>
    </source>
</reference>
<evidence type="ECO:0000313" key="16">
    <source>
        <dbReference type="Proteomes" id="UP000588111"/>
    </source>
</evidence>
<comment type="caution">
    <text evidence="15">The sequence shown here is derived from an EMBL/GenBank/DDBJ whole genome shotgun (WGS) entry which is preliminary data.</text>
</comment>
<dbReference type="Proteomes" id="UP000588111">
    <property type="component" value="Unassembled WGS sequence"/>
</dbReference>
<evidence type="ECO:0000256" key="1">
    <source>
        <dbReference type="ARBA" id="ARBA00004571"/>
    </source>
</evidence>
<evidence type="ECO:0000259" key="13">
    <source>
        <dbReference type="Pfam" id="PF00593"/>
    </source>
</evidence>